<dbReference type="Proteomes" id="UP001152795">
    <property type="component" value="Unassembled WGS sequence"/>
</dbReference>
<evidence type="ECO:0000256" key="3">
    <source>
        <dbReference type="ARBA" id="ARBA00023175"/>
    </source>
</evidence>
<accession>A0A7D9HEQ8</accession>
<protein>
    <submittedName>
        <fullName evidence="7">Kinesin KIF14</fullName>
    </submittedName>
</protein>
<name>A0A7D9HEQ8_PARCT</name>
<feature type="region of interest" description="Disordered" evidence="5">
    <location>
        <begin position="897"/>
        <end position="923"/>
    </location>
</feature>
<dbReference type="InterPro" id="IPR056523">
    <property type="entry name" value="4HB_KIF14"/>
</dbReference>
<dbReference type="InterPro" id="IPR008984">
    <property type="entry name" value="SMAD_FHA_dom_sf"/>
</dbReference>
<dbReference type="SUPFAM" id="SSF49879">
    <property type="entry name" value="SMAD/FHA domain"/>
    <property type="match status" value="1"/>
</dbReference>
<keyword evidence="3" id="KW-0505">Motor protein</keyword>
<feature type="compositionally biased region" description="Polar residues" evidence="5">
    <location>
        <begin position="401"/>
        <end position="412"/>
    </location>
</feature>
<evidence type="ECO:0000256" key="5">
    <source>
        <dbReference type="SAM" id="MobiDB-lite"/>
    </source>
</evidence>
<dbReference type="OrthoDB" id="3176171at2759"/>
<feature type="coiled-coil region" evidence="4">
    <location>
        <begin position="65"/>
        <end position="219"/>
    </location>
</feature>
<comment type="caution">
    <text evidence="7">The sequence shown here is derived from an EMBL/GenBank/DDBJ whole genome shotgun (WGS) entry which is preliminary data.</text>
</comment>
<dbReference type="Pfam" id="PF23313">
    <property type="entry name" value="4HB_KIF14"/>
    <property type="match status" value="1"/>
</dbReference>
<evidence type="ECO:0000256" key="2">
    <source>
        <dbReference type="ARBA" id="ARBA00022840"/>
    </source>
</evidence>
<feature type="compositionally biased region" description="Basic and acidic residues" evidence="5">
    <location>
        <begin position="766"/>
        <end position="818"/>
    </location>
</feature>
<keyword evidence="4" id="KW-0175">Coiled coil</keyword>
<dbReference type="EMBL" id="CACRXK020000328">
    <property type="protein sequence ID" value="CAB3980827.1"/>
    <property type="molecule type" value="Genomic_DNA"/>
</dbReference>
<keyword evidence="1" id="KW-0547">Nucleotide-binding</keyword>
<dbReference type="PANTHER" id="PTHR47117:SF5">
    <property type="entry name" value="KINESIN-LIKE PROTEIN KIF14"/>
    <property type="match status" value="1"/>
</dbReference>
<gene>
    <name evidence="7" type="ORF">PACLA_8A075280</name>
</gene>
<organism evidence="7 8">
    <name type="scientific">Paramuricea clavata</name>
    <name type="common">Red gorgonian</name>
    <name type="synonym">Violescent sea-whip</name>
    <dbReference type="NCBI Taxonomy" id="317549"/>
    <lineage>
        <taxon>Eukaryota</taxon>
        <taxon>Metazoa</taxon>
        <taxon>Cnidaria</taxon>
        <taxon>Anthozoa</taxon>
        <taxon>Octocorallia</taxon>
        <taxon>Malacalcyonacea</taxon>
        <taxon>Plexauridae</taxon>
        <taxon>Paramuricea</taxon>
    </lineage>
</organism>
<sequence>IALSHTHDAPTYVNGQQLSEETVLHHGDRLVIGGDHYFRFNHPMEVQQRRQENSEKGESVVPKDFEFARNELAQVQNARLQAELEEARIKAQEEIMVEIQVAKETAQQELNEQKQCYEQRLNQLQNSLNEVGAEKTEIEKSHQSAEDKINQLQAHKMLLEQEILNNRKRLQMEALAAKQALEETKVNQVRIISELEKEKKKIREDVEKLKNAKQAREQRKMSIVSKDDKGNSELLRISVMLREANKISENLKRHLTFSRDDILLNDKMEVKIRLNNTKLGITTVWSLQKFEAKLMHMREMYQQSESDSISGDEDPFSDPSDQWEKDFRLDSPSETIRMSRRETLDLVSNLKNSLASPLSCKGSPSVLYGVSPRARVLVNNAVNRQQEKAENIFAKYKKTESTSSEANRISQAPSPPPTDNFQHGQRLRNVSSVPAICRDMVSTLISRMEGLSTANEVPFHERIINSVNEICISVSALRRTFRNDNGASHVVPLRETEIVRRHTIQIMTSLDRLLEQTRSWRMVLDASGVEKVREMTSRLLDSVRRVAAHLAKLLMGCDGDMVSLIEESGDKLENCLSILVKQVSKLVVTSPVEVTEDSLSEELEIQGSCAAAFVEGQNLVLRDSIQDCNKIIKESLTNIQKLIHKDTNEAEKEIRDDATRLLKSVLNFTRNVDDIQKTLGAFKDLTSDSVAGRRLYCCHQVVSSTRSVTDASEHLTKAVGALKLDKPRLLTGIIEIATELKASVANILEHTQVLVELDTSGSTNQSRERSTSQSRERSTSQSRERSMSQPHEESTNESRVEFTLESRETPTNESRERSSSISFLFTSKDKLQVKAKNVRLTSRELAQTLRKYSFLSDERTGERKFVRGTYGTPISNGISRGLRDRTNSPVSFQKKIGHEFSQQTPPRSPREGFTVFRSKESPL</sequence>
<dbReference type="GO" id="GO:0005524">
    <property type="term" value="F:ATP binding"/>
    <property type="evidence" value="ECO:0007669"/>
    <property type="project" value="UniProtKB-KW"/>
</dbReference>
<dbReference type="AlphaFoldDB" id="A0A7D9HEQ8"/>
<feature type="region of interest" description="Disordered" evidence="5">
    <location>
        <begin position="758"/>
        <end position="820"/>
    </location>
</feature>
<feature type="domain" description="KIF14 four-helical bundle" evidence="6">
    <location>
        <begin position="461"/>
        <end position="591"/>
    </location>
</feature>
<keyword evidence="2" id="KW-0067">ATP-binding</keyword>
<keyword evidence="8" id="KW-1185">Reference proteome</keyword>
<feature type="non-terminal residue" evidence="7">
    <location>
        <position position="1"/>
    </location>
</feature>
<feature type="region of interest" description="Disordered" evidence="5">
    <location>
        <begin position="396"/>
        <end position="426"/>
    </location>
</feature>
<evidence type="ECO:0000256" key="1">
    <source>
        <dbReference type="ARBA" id="ARBA00022741"/>
    </source>
</evidence>
<evidence type="ECO:0000256" key="4">
    <source>
        <dbReference type="SAM" id="Coils"/>
    </source>
</evidence>
<reference evidence="7" key="1">
    <citation type="submission" date="2020-04" db="EMBL/GenBank/DDBJ databases">
        <authorList>
            <person name="Alioto T."/>
            <person name="Alioto T."/>
            <person name="Gomez Garrido J."/>
        </authorList>
    </citation>
    <scope>NUCLEOTIDE SEQUENCE</scope>
    <source>
        <strain evidence="7">A484AB</strain>
    </source>
</reference>
<evidence type="ECO:0000259" key="6">
    <source>
        <dbReference type="Pfam" id="PF23313"/>
    </source>
</evidence>
<feature type="region of interest" description="Disordered" evidence="5">
    <location>
        <begin position="302"/>
        <end position="325"/>
    </location>
</feature>
<evidence type="ECO:0000313" key="8">
    <source>
        <dbReference type="Proteomes" id="UP001152795"/>
    </source>
</evidence>
<proteinExistence type="predicted"/>
<dbReference type="Gene3D" id="2.60.200.20">
    <property type="match status" value="1"/>
</dbReference>
<dbReference type="PANTHER" id="PTHR47117">
    <property type="entry name" value="STAR-RELATED LIPID TRANSFER PROTEIN 9"/>
    <property type="match status" value="1"/>
</dbReference>
<evidence type="ECO:0000313" key="7">
    <source>
        <dbReference type="EMBL" id="CAB3980827.1"/>
    </source>
</evidence>